<dbReference type="RefSeq" id="WP_058370409.1">
    <property type="nucleotide sequence ID" value="NZ_LNTB01000001.1"/>
</dbReference>
<dbReference type="SUPFAM" id="SSF53335">
    <property type="entry name" value="S-adenosyl-L-methionine-dependent methyltransferases"/>
    <property type="match status" value="1"/>
</dbReference>
<evidence type="ECO:0000313" key="5">
    <source>
        <dbReference type="Proteomes" id="UP000053352"/>
    </source>
</evidence>
<sequence>MEELGYSCEAGCHKRVYLDGDRGVCVCPRVYEPAEDTWLALEAIREIEAGGPAPLCVDVGSGTGVLGLECASRGSYTVMIDLSPCAARCSLLNARGSGLDALVDVVQCDNASCLRCPDAGAYIMYNTPYLPVEDKGIEALAWSGGIGEAERLAALVAGCPGYRCVVLVYSSLSGSNERLLDALSKAGVALKKGSLHLFFEDIVVVYGCREPRR</sequence>
<dbReference type="GO" id="GO:0008757">
    <property type="term" value="F:S-adenosylmethionine-dependent methyltransferase activity"/>
    <property type="evidence" value="ECO:0007669"/>
    <property type="project" value="TreeGrafter"/>
</dbReference>
<organism evidence="4 5">
    <name type="scientific">Pyrodictium occultum</name>
    <dbReference type="NCBI Taxonomy" id="2309"/>
    <lineage>
        <taxon>Archaea</taxon>
        <taxon>Thermoproteota</taxon>
        <taxon>Thermoprotei</taxon>
        <taxon>Desulfurococcales</taxon>
        <taxon>Pyrodictiaceae</taxon>
        <taxon>Pyrodictium</taxon>
    </lineage>
</organism>
<accession>A0A0V8RUI4</accession>
<name>A0A0V8RUI4_PYROC</name>
<comment type="caution">
    <text evidence="4">The sequence shown here is derived from an EMBL/GenBank/DDBJ whole genome shotgun (WGS) entry which is preliminary data.</text>
</comment>
<dbReference type="Gene3D" id="3.40.50.150">
    <property type="entry name" value="Vaccinia Virus protein VP39"/>
    <property type="match status" value="1"/>
</dbReference>
<dbReference type="AlphaFoldDB" id="A0A0V8RUI4"/>
<evidence type="ECO:0000256" key="3">
    <source>
        <dbReference type="ARBA" id="ARBA00022691"/>
    </source>
</evidence>
<evidence type="ECO:0000256" key="2">
    <source>
        <dbReference type="ARBA" id="ARBA00022679"/>
    </source>
</evidence>
<dbReference type="GO" id="GO:0032259">
    <property type="term" value="P:methylation"/>
    <property type="evidence" value="ECO:0007669"/>
    <property type="project" value="UniProtKB-KW"/>
</dbReference>
<keyword evidence="2" id="KW-0808">Transferase</keyword>
<reference evidence="4 5" key="1">
    <citation type="submission" date="2015-11" db="EMBL/GenBank/DDBJ databases">
        <title>Genome sequence of Pyrodictium occultum PL-19, a marine hyperthermophilic archaeon isolated from Volcano, Italy.</title>
        <authorList>
            <person name="Utturkar S."/>
            <person name="Huber H."/>
            <person name="Leptihn S."/>
            <person name="Brown S."/>
            <person name="Stetter K.O."/>
            <person name="Podar M."/>
        </authorList>
    </citation>
    <scope>NUCLEOTIDE SEQUENCE [LARGE SCALE GENOMIC DNA]</scope>
    <source>
        <strain evidence="4 5">PL-19</strain>
    </source>
</reference>
<dbReference type="OrthoDB" id="27149at2157"/>
<dbReference type="STRING" id="2309.CF15_02645"/>
<evidence type="ECO:0000256" key="1">
    <source>
        <dbReference type="ARBA" id="ARBA00022603"/>
    </source>
</evidence>
<dbReference type="InterPro" id="IPR029063">
    <property type="entry name" value="SAM-dependent_MTases_sf"/>
</dbReference>
<gene>
    <name evidence="4" type="ORF">CF15_02645</name>
</gene>
<dbReference type="Proteomes" id="UP000053352">
    <property type="component" value="Unassembled WGS sequence"/>
</dbReference>
<evidence type="ECO:0000313" key="4">
    <source>
        <dbReference type="EMBL" id="KSW11732.1"/>
    </source>
</evidence>
<dbReference type="GO" id="GO:0035657">
    <property type="term" value="C:eRF1 methyltransferase complex"/>
    <property type="evidence" value="ECO:0007669"/>
    <property type="project" value="TreeGrafter"/>
</dbReference>
<dbReference type="GO" id="GO:0008276">
    <property type="term" value="F:protein methyltransferase activity"/>
    <property type="evidence" value="ECO:0007669"/>
    <property type="project" value="TreeGrafter"/>
</dbReference>
<protein>
    <submittedName>
        <fullName evidence="4">Uncharacterized protein</fullName>
    </submittedName>
</protein>
<keyword evidence="5" id="KW-1185">Reference proteome</keyword>
<keyword evidence="3" id="KW-0949">S-adenosyl-L-methionine</keyword>
<keyword evidence="1" id="KW-0489">Methyltransferase</keyword>
<dbReference type="EMBL" id="LNTB01000001">
    <property type="protein sequence ID" value="KSW11732.1"/>
    <property type="molecule type" value="Genomic_DNA"/>
</dbReference>
<dbReference type="PANTHER" id="PTHR45875:SF1">
    <property type="entry name" value="METHYLTRANSFERASE N6AMT1"/>
    <property type="match status" value="1"/>
</dbReference>
<proteinExistence type="predicted"/>
<dbReference type="PANTHER" id="PTHR45875">
    <property type="entry name" value="METHYLTRANSFERASE N6AMT1"/>
    <property type="match status" value="1"/>
</dbReference>
<dbReference type="InterPro" id="IPR052190">
    <property type="entry name" value="Euk-Arch_PrmC-MTase"/>
</dbReference>